<accession>A0A392VW99</accession>
<sequence>MSVIKPPVHRFFRFFPVPTDPTACPIQ</sequence>
<reference evidence="1 2" key="1">
    <citation type="journal article" date="2018" name="Front. Plant Sci.">
        <title>Red Clover (Trifolium pratense) and Zigzag Clover (T. medium) - A Picture of Genomic Similarities and Differences.</title>
        <authorList>
            <person name="Dluhosova J."/>
            <person name="Istvanek J."/>
            <person name="Nedelnik J."/>
            <person name="Repkova J."/>
        </authorList>
    </citation>
    <scope>NUCLEOTIDE SEQUENCE [LARGE SCALE GENOMIC DNA]</scope>
    <source>
        <strain evidence="2">cv. 10/8</strain>
        <tissue evidence="1">Leaf</tissue>
    </source>
</reference>
<keyword evidence="2" id="KW-1185">Reference proteome</keyword>
<dbReference type="AlphaFoldDB" id="A0A392VW99"/>
<dbReference type="Proteomes" id="UP000265520">
    <property type="component" value="Unassembled WGS sequence"/>
</dbReference>
<dbReference type="EMBL" id="LXQA011258887">
    <property type="protein sequence ID" value="MCI90955.1"/>
    <property type="molecule type" value="Genomic_DNA"/>
</dbReference>
<evidence type="ECO:0000313" key="1">
    <source>
        <dbReference type="EMBL" id="MCI90955.1"/>
    </source>
</evidence>
<organism evidence="1 2">
    <name type="scientific">Trifolium medium</name>
    <dbReference type="NCBI Taxonomy" id="97028"/>
    <lineage>
        <taxon>Eukaryota</taxon>
        <taxon>Viridiplantae</taxon>
        <taxon>Streptophyta</taxon>
        <taxon>Embryophyta</taxon>
        <taxon>Tracheophyta</taxon>
        <taxon>Spermatophyta</taxon>
        <taxon>Magnoliopsida</taxon>
        <taxon>eudicotyledons</taxon>
        <taxon>Gunneridae</taxon>
        <taxon>Pentapetalae</taxon>
        <taxon>rosids</taxon>
        <taxon>fabids</taxon>
        <taxon>Fabales</taxon>
        <taxon>Fabaceae</taxon>
        <taxon>Papilionoideae</taxon>
        <taxon>50 kb inversion clade</taxon>
        <taxon>NPAAA clade</taxon>
        <taxon>Hologalegina</taxon>
        <taxon>IRL clade</taxon>
        <taxon>Trifolieae</taxon>
        <taxon>Trifolium</taxon>
    </lineage>
</organism>
<proteinExistence type="predicted"/>
<name>A0A392VW99_9FABA</name>
<feature type="non-terminal residue" evidence="1">
    <location>
        <position position="27"/>
    </location>
</feature>
<comment type="caution">
    <text evidence="1">The sequence shown here is derived from an EMBL/GenBank/DDBJ whole genome shotgun (WGS) entry which is preliminary data.</text>
</comment>
<evidence type="ECO:0000313" key="2">
    <source>
        <dbReference type="Proteomes" id="UP000265520"/>
    </source>
</evidence>
<protein>
    <submittedName>
        <fullName evidence="1">Uncharacterized protein</fullName>
    </submittedName>
</protein>